<accession>A0A8S1QZJ8</accession>
<comment type="caution">
    <text evidence="2">The sequence shown here is derived from an EMBL/GenBank/DDBJ whole genome shotgun (WGS) entry which is preliminary data.</text>
</comment>
<name>A0A8S1QZJ8_9CILI</name>
<evidence type="ECO:0000313" key="2">
    <source>
        <dbReference type="EMBL" id="CAD8120494.1"/>
    </source>
</evidence>
<organism evidence="2 3">
    <name type="scientific">Paramecium sonneborni</name>
    <dbReference type="NCBI Taxonomy" id="65129"/>
    <lineage>
        <taxon>Eukaryota</taxon>
        <taxon>Sar</taxon>
        <taxon>Alveolata</taxon>
        <taxon>Ciliophora</taxon>
        <taxon>Intramacronucleata</taxon>
        <taxon>Oligohymenophorea</taxon>
        <taxon>Peniculida</taxon>
        <taxon>Parameciidae</taxon>
        <taxon>Paramecium</taxon>
    </lineage>
</organism>
<proteinExistence type="predicted"/>
<keyword evidence="3" id="KW-1185">Reference proteome</keyword>
<evidence type="ECO:0008006" key="4">
    <source>
        <dbReference type="Google" id="ProtNLM"/>
    </source>
</evidence>
<evidence type="ECO:0000313" key="3">
    <source>
        <dbReference type="Proteomes" id="UP000692954"/>
    </source>
</evidence>
<dbReference type="Proteomes" id="UP000692954">
    <property type="component" value="Unassembled WGS sequence"/>
</dbReference>
<dbReference type="InterPro" id="IPR010736">
    <property type="entry name" value="SHIPPO-rpt"/>
</dbReference>
<dbReference type="AlphaFoldDB" id="A0A8S1QZJ8"/>
<protein>
    <recommendedName>
        <fullName evidence="4">Sperm-tail PG-rich repeat-containing protein 2</fullName>
    </recommendedName>
</protein>
<dbReference type="OrthoDB" id="406368at2759"/>
<evidence type="ECO:0000256" key="1">
    <source>
        <dbReference type="SAM" id="MobiDB-lite"/>
    </source>
</evidence>
<dbReference type="PANTHER" id="PTHR21580">
    <property type="entry name" value="SHIPPO-1-RELATED"/>
    <property type="match status" value="1"/>
</dbReference>
<reference evidence="2" key="1">
    <citation type="submission" date="2021-01" db="EMBL/GenBank/DDBJ databases">
        <authorList>
            <consortium name="Genoscope - CEA"/>
            <person name="William W."/>
        </authorList>
    </citation>
    <scope>NUCLEOTIDE SEQUENCE</scope>
</reference>
<dbReference type="InterPro" id="IPR051291">
    <property type="entry name" value="CIMAP"/>
</dbReference>
<gene>
    <name evidence="2" type="ORF">PSON_ATCC_30995.1.T1260132</name>
</gene>
<feature type="region of interest" description="Disordered" evidence="1">
    <location>
        <begin position="202"/>
        <end position="235"/>
    </location>
</feature>
<dbReference type="PANTHER" id="PTHR21580:SF60">
    <property type="entry name" value="SPERM-TAIL PG-RICH REPEAT-CONTAINING PROTEIN 2"/>
    <property type="match status" value="1"/>
</dbReference>
<sequence length="554" mass="63319">MAFLFEEDRGLTYTKDPYPHLGPGVYQIPEHQTKTAYAPFLSTGKRQGEMTNKQKAKFPGPGQYEVQLNMGDSGVQAYMNKSTIIVKVQGNGSSCFKSGIERFQDDKNVKEIPGPGHYDTINNNSQNKQACLIQNQKLDDIRNQNLRRRINSIPEPKTQIGMVYEDIETLAQHQKLIQDQKKQKVIGPTTYEIQQSKQVKGVSWDKSAKPRFQQEQSTDIGPGKYNITDERKKRNKSPAFLSETVRSYYDKLIYKTNREINAGLRKQINYKDQCSPGPGQYNDCRVSIKVQKKAKEFQFFGSSLERFGYNQDQTVGPGDYRIEDSSFDQLVKKKNYTNATFLSSTSKGGDLLNSNEQIPGPGAYYVQNDLYTDIIRKQDRGISGYLGGKEKRFYDKPPLCKAGPGSYDIIKEEKKRSVSSCFKSSSKRDVLNRSCGPDIGQYKLDQETIGYRIQKQLKFLKNLQKIDVQKPGFYCAEPRFKENQEVIQNISFTEQNQYSSGTVKQITAPFKSQQPRLGYINRQFTPGVGKYQVESKNWKINSFNTHYNKLLSDS</sequence>
<dbReference type="EMBL" id="CAJJDN010000126">
    <property type="protein sequence ID" value="CAD8120494.1"/>
    <property type="molecule type" value="Genomic_DNA"/>
</dbReference>
<dbReference type="Pfam" id="PF07004">
    <property type="entry name" value="SHIPPO-rpt"/>
    <property type="match status" value="4"/>
</dbReference>